<dbReference type="Proteomes" id="UP001207930">
    <property type="component" value="Unassembled WGS sequence"/>
</dbReference>
<evidence type="ECO:0000256" key="1">
    <source>
        <dbReference type="SAM" id="MobiDB-lite"/>
    </source>
</evidence>
<protein>
    <submittedName>
        <fullName evidence="3">DUF5681 domain-containing protein</fullName>
    </submittedName>
</protein>
<name>A0ABT3FHR7_9BACT</name>
<dbReference type="EMBL" id="JAPDDS010000001">
    <property type="protein sequence ID" value="MCW1883108.1"/>
    <property type="molecule type" value="Genomic_DNA"/>
</dbReference>
<comment type="caution">
    <text evidence="3">The sequence shown here is derived from an EMBL/GenBank/DDBJ whole genome shotgun (WGS) entry which is preliminary data.</text>
</comment>
<gene>
    <name evidence="3" type="ORF">OKA04_00100</name>
</gene>
<feature type="compositionally biased region" description="Basic residues" evidence="1">
    <location>
        <begin position="18"/>
        <end position="27"/>
    </location>
</feature>
<evidence type="ECO:0000313" key="4">
    <source>
        <dbReference type="Proteomes" id="UP001207930"/>
    </source>
</evidence>
<organism evidence="3 4">
    <name type="scientific">Luteolibacter flavescens</name>
    <dbReference type="NCBI Taxonomy" id="1859460"/>
    <lineage>
        <taxon>Bacteria</taxon>
        <taxon>Pseudomonadati</taxon>
        <taxon>Verrucomicrobiota</taxon>
        <taxon>Verrucomicrobiia</taxon>
        <taxon>Verrucomicrobiales</taxon>
        <taxon>Verrucomicrobiaceae</taxon>
        <taxon>Luteolibacter</taxon>
    </lineage>
</organism>
<feature type="compositionally biased region" description="Acidic residues" evidence="1">
    <location>
        <begin position="1"/>
        <end position="13"/>
    </location>
</feature>
<keyword evidence="4" id="KW-1185">Reference proteome</keyword>
<evidence type="ECO:0000313" key="3">
    <source>
        <dbReference type="EMBL" id="MCW1883108.1"/>
    </source>
</evidence>
<feature type="region of interest" description="Disordered" evidence="1">
    <location>
        <begin position="1"/>
        <end position="43"/>
    </location>
</feature>
<sequence length="126" mass="14430">MKSTFPDDDDDNEVGYRKPPKGSRFKKGQSGNPLGRPKKKRTNAELLNDLLEEKIKVGDKIMTKRQALYLSLVNDAIKGKASARNTVLALVNDEEVELEEFEETLDDKIAFFEVQRLMSKREKEDK</sequence>
<dbReference type="RefSeq" id="WP_264499072.1">
    <property type="nucleotide sequence ID" value="NZ_JAPDDS010000001.1"/>
</dbReference>
<evidence type="ECO:0000259" key="2">
    <source>
        <dbReference type="Pfam" id="PF18932"/>
    </source>
</evidence>
<accession>A0ABT3FHR7</accession>
<feature type="domain" description="DUF5681" evidence="2">
    <location>
        <begin position="22"/>
        <end position="92"/>
    </location>
</feature>
<dbReference type="Pfam" id="PF18932">
    <property type="entry name" value="DUF5681"/>
    <property type="match status" value="1"/>
</dbReference>
<proteinExistence type="predicted"/>
<reference evidence="3 4" key="1">
    <citation type="submission" date="2022-10" db="EMBL/GenBank/DDBJ databases">
        <title>Luteolibacter flavescens strain MCCC 1K03193, whole genome shotgun sequencing project.</title>
        <authorList>
            <person name="Zhao G."/>
            <person name="Shen L."/>
        </authorList>
    </citation>
    <scope>NUCLEOTIDE SEQUENCE [LARGE SCALE GENOMIC DNA]</scope>
    <source>
        <strain evidence="3 4">MCCC 1K03193</strain>
    </source>
</reference>
<dbReference type="InterPro" id="IPR043736">
    <property type="entry name" value="DUF5681"/>
</dbReference>